<accession>A0A2X4UR54</accession>
<dbReference type="EMBL" id="LS483470">
    <property type="protein sequence ID" value="SQI40959.1"/>
    <property type="molecule type" value="Genomic_DNA"/>
</dbReference>
<organism evidence="1 2">
    <name type="scientific">Leminorella richardii</name>
    <dbReference type="NCBI Taxonomy" id="158841"/>
    <lineage>
        <taxon>Bacteria</taxon>
        <taxon>Pseudomonadati</taxon>
        <taxon>Pseudomonadota</taxon>
        <taxon>Gammaproteobacteria</taxon>
        <taxon>Enterobacterales</taxon>
        <taxon>Budviciaceae</taxon>
        <taxon>Leminorella</taxon>
    </lineage>
</organism>
<evidence type="ECO:0000313" key="1">
    <source>
        <dbReference type="EMBL" id="SQI40959.1"/>
    </source>
</evidence>
<name>A0A2X4UR54_9GAMM</name>
<protein>
    <submittedName>
        <fullName evidence="1">Uncharacterized protein</fullName>
    </submittedName>
</protein>
<proteinExistence type="predicted"/>
<reference evidence="1 2" key="1">
    <citation type="submission" date="2018-06" db="EMBL/GenBank/DDBJ databases">
        <authorList>
            <consortium name="Pathogen Informatics"/>
            <person name="Doyle S."/>
        </authorList>
    </citation>
    <scope>NUCLEOTIDE SEQUENCE [LARGE SCALE GENOMIC DNA]</scope>
    <source>
        <strain evidence="1 2">NCTC12151</strain>
    </source>
</reference>
<dbReference type="KEGG" id="lri:NCTC12151_01830"/>
<evidence type="ECO:0000313" key="2">
    <source>
        <dbReference type="Proteomes" id="UP000249005"/>
    </source>
</evidence>
<gene>
    <name evidence="1" type="ORF">NCTC12151_01830</name>
</gene>
<keyword evidence="2" id="KW-1185">Reference proteome</keyword>
<dbReference type="AlphaFoldDB" id="A0A2X4UR54"/>
<sequence>METHRISHPVKPQIVISDAFVRIMYIMLNNQKSLITSLFQSYYYYSRSLMLHIGMQASPIG</sequence>
<dbReference type="Proteomes" id="UP000249005">
    <property type="component" value="Chromosome 1"/>
</dbReference>